<dbReference type="Pfam" id="PF00271">
    <property type="entry name" value="Helicase_C"/>
    <property type="match status" value="1"/>
</dbReference>
<dbReference type="PANTHER" id="PTHR47961">
    <property type="entry name" value="DNA POLYMERASE THETA, PUTATIVE (AFU_ORTHOLOGUE AFUA_1G05260)-RELATED"/>
    <property type="match status" value="1"/>
</dbReference>
<dbReference type="Gene3D" id="1.10.10.10">
    <property type="entry name" value="Winged helix-like DNA-binding domain superfamily/Winged helix DNA-binding domain"/>
    <property type="match status" value="2"/>
</dbReference>
<dbReference type="PROSITE" id="PS51192">
    <property type="entry name" value="HELICASE_ATP_BIND_1"/>
    <property type="match status" value="2"/>
</dbReference>
<evidence type="ECO:0000256" key="1">
    <source>
        <dbReference type="ARBA" id="ARBA00022741"/>
    </source>
</evidence>
<dbReference type="FunFam" id="3.40.50.300:FF:000062">
    <property type="entry name" value="U5 small nuclear ribonucleoprotein helicase"/>
    <property type="match status" value="1"/>
</dbReference>
<comment type="caution">
    <text evidence="7">The sequence shown here is derived from an EMBL/GenBank/DDBJ whole genome shotgun (WGS) entry which is preliminary data.</text>
</comment>
<evidence type="ECO:0000313" key="7">
    <source>
        <dbReference type="EMBL" id="TDH66168.1"/>
    </source>
</evidence>
<dbReference type="InterPro" id="IPR050474">
    <property type="entry name" value="Hel308_SKI2-like"/>
</dbReference>
<dbReference type="GO" id="GO:0003676">
    <property type="term" value="F:nucleic acid binding"/>
    <property type="evidence" value="ECO:0007669"/>
    <property type="project" value="InterPro"/>
</dbReference>
<dbReference type="FunFam" id="1.10.10.10:FF:000024">
    <property type="entry name" value="U5 small nuclear ribonucleoprotein helicase"/>
    <property type="match status" value="1"/>
</dbReference>
<dbReference type="SUPFAM" id="SSF46785">
    <property type="entry name" value="Winged helix' DNA-binding domain"/>
    <property type="match status" value="2"/>
</dbReference>
<evidence type="ECO:0008006" key="9">
    <source>
        <dbReference type="Google" id="ProtNLM"/>
    </source>
</evidence>
<keyword evidence="3" id="KW-0347">Helicase</keyword>
<dbReference type="InterPro" id="IPR003593">
    <property type="entry name" value="AAA+_ATPase"/>
</dbReference>
<evidence type="ECO:0000259" key="5">
    <source>
        <dbReference type="PROSITE" id="PS51192"/>
    </source>
</evidence>
<dbReference type="InterPro" id="IPR057842">
    <property type="entry name" value="WH_MER3"/>
</dbReference>
<evidence type="ECO:0000256" key="4">
    <source>
        <dbReference type="ARBA" id="ARBA00022840"/>
    </source>
</evidence>
<dbReference type="SMART" id="SM00487">
    <property type="entry name" value="DEXDc"/>
    <property type="match status" value="2"/>
</dbReference>
<dbReference type="GO" id="GO:0005634">
    <property type="term" value="C:nucleus"/>
    <property type="evidence" value="ECO:0007669"/>
    <property type="project" value="TreeGrafter"/>
</dbReference>
<evidence type="ECO:0000256" key="3">
    <source>
        <dbReference type="ARBA" id="ARBA00022806"/>
    </source>
</evidence>
<evidence type="ECO:0000259" key="6">
    <source>
        <dbReference type="PROSITE" id="PS51194"/>
    </source>
</evidence>
<name>A0A976FG67_BRELC</name>
<dbReference type="FunFam" id="3.40.50.300:FF:000102">
    <property type="entry name" value="RNA helicase, activating signal cointegrator 1"/>
    <property type="match status" value="1"/>
</dbReference>
<dbReference type="InterPro" id="IPR011545">
    <property type="entry name" value="DEAD/DEAH_box_helicase_dom"/>
</dbReference>
<dbReference type="InterPro" id="IPR036388">
    <property type="entry name" value="WH-like_DNA-bd_sf"/>
</dbReference>
<dbReference type="InterPro" id="IPR036390">
    <property type="entry name" value="WH_DNA-bd_sf"/>
</dbReference>
<dbReference type="SMART" id="SM00973">
    <property type="entry name" value="Sec63"/>
    <property type="match status" value="2"/>
</dbReference>
<dbReference type="SUPFAM" id="SSF158702">
    <property type="entry name" value="Sec63 N-terminal domain-like"/>
    <property type="match status" value="2"/>
</dbReference>
<dbReference type="EMBL" id="SHOA02000203">
    <property type="protein sequence ID" value="TDH66168.1"/>
    <property type="molecule type" value="Genomic_DNA"/>
</dbReference>
<reference evidence="7 8" key="1">
    <citation type="journal article" date="2021" name="Genome Biol.">
        <title>AFLAP: assembly-free linkage analysis pipeline using k-mers from genome sequencing data.</title>
        <authorList>
            <person name="Fletcher K."/>
            <person name="Zhang L."/>
            <person name="Gil J."/>
            <person name="Han R."/>
            <person name="Cavanaugh K."/>
            <person name="Michelmore R."/>
        </authorList>
    </citation>
    <scope>NUCLEOTIDE SEQUENCE [LARGE SCALE GENOMIC DNA]</scope>
    <source>
        <strain evidence="7 8">SF5</strain>
    </source>
</reference>
<gene>
    <name evidence="7" type="ORF">CCR75_009651</name>
</gene>
<feature type="domain" description="Helicase ATP-binding" evidence="5">
    <location>
        <begin position="1286"/>
        <end position="1480"/>
    </location>
</feature>
<dbReference type="OrthoDB" id="5575at2759"/>
<dbReference type="GO" id="GO:0005524">
    <property type="term" value="F:ATP binding"/>
    <property type="evidence" value="ECO:0007669"/>
    <property type="project" value="UniProtKB-KW"/>
</dbReference>
<dbReference type="Pfam" id="PF00270">
    <property type="entry name" value="DEAD"/>
    <property type="match status" value="2"/>
</dbReference>
<dbReference type="Pfam" id="PF02889">
    <property type="entry name" value="Sec63"/>
    <property type="match status" value="2"/>
</dbReference>
<dbReference type="Gene3D" id="2.60.40.150">
    <property type="entry name" value="C2 domain"/>
    <property type="match status" value="1"/>
</dbReference>
<keyword evidence="1" id="KW-0547">Nucleotide-binding</keyword>
<dbReference type="PANTHER" id="PTHR47961:SF4">
    <property type="entry name" value="ACTIVATING SIGNAL COINTEGRATOR 1 COMPLEX SUBUNIT 3"/>
    <property type="match status" value="1"/>
</dbReference>
<dbReference type="Pfam" id="PF23445">
    <property type="entry name" value="WHD_SNRNP200"/>
    <property type="match status" value="2"/>
</dbReference>
<dbReference type="RefSeq" id="XP_067815667.1">
    <property type="nucleotide sequence ID" value="XM_067967690.1"/>
</dbReference>
<dbReference type="PROSITE" id="PS51194">
    <property type="entry name" value="HELICASE_CTER"/>
    <property type="match status" value="2"/>
</dbReference>
<dbReference type="InterPro" id="IPR001650">
    <property type="entry name" value="Helicase_C-like"/>
</dbReference>
<proteinExistence type="predicted"/>
<sequence length="2138" mass="239927">MTSFLSALRAEIPAPSSMTSISNNAHSLCESLQTTTSLTGIVPTHFRRAFRDPFLSSRDDAIPSLSNPRSELLKRLQIDHDALRTANEHEAAVTAAGAVVTSKRHNQVDRKPSNDDVVHKLIALCSAHTRANSATCFLTAWELAESIVQTIQDSQNALERLQAQVFSLVGVEGMDLIAFAVQNHLALSQRNVTKQKLEKAFKRQDRNARESIKTETEKEEGNWLEAAGYDPAVLRVQQEIASEAKRYESTSLIQREFGSIQGGYDSSAAAGQLMAGGALTLPSSTQRTHYKGYEHVVIPAPAKKALKSNETLVAIASLDAFAQTAFQGLTWLNRLQSTLFHAAYYSNQNLLVCAPTGAGKTNVAMLTVLQEIKTQRGRQLDKATSTSKVIRSTPSVGKMKIIYVAPMKALAQEIVTKFGQRLHALGLQVRELTGDMQLTKKEIEATHVIVTTPEKWDVITRKSSTQQSLLSQVKLLIIDEVHLLADERGPVIETIVARTLRRVESTQSMIRIVGLSATLPNYVDVASFLRVYVPVGTPQQQNAATNGGKGGLFYFDATYRPVPLDQTFIGVSTNASLKEALGLSTAAISTVITDKGDCMKDKKKTASAAMSRQRQVQMMMNKLTLAHCLKQVQQKEQVMVFVHSRKETAATMHAIMDLARANEEEPGLLEAFLPPLELQLPLPLQDRVQKSRNKELKELLGYGLGIHHAGMLRSDRNLTEQLFELGYIRVLCCTATLAWGVNLPAHSVLIKGTQVCNANKGGMTQLSMLDVMQIFGRAGRPQYDTSGDAVLITTQDQLAHYLRLLTTGIPMESALIKALPDHLNAEIVSGTVTNLDEACTWLSYTYLYVRMRKNPLAYGMKLDDVHADPMLVTRRRELLLAAAEKLASCRMIKIIRDSGPVPSAQKNGNIAFVVTAMGRVASHFYIQHTSIETFNELLDRKSGSIDEEEDTLTWDKALLVLCSSHEFEQLQSREEEMPELEKLKHRCCRIDILGGGMDTYTGKTNILLQSLISRARVSSFTLISDTNYVAQNGSRVCRALFELCLKKNSARKAEKFLQLANCIDQRMWFDQNALLQFPMVPLETIGELERSGSMTLYDAVADPDAYTLSLKCRKWVQNVPFIDFDTIRTQPFGSHMLKLTFNMYPLFHEWKEAMFQGKTLTSWLWIEDAVSGFIYHFEYFVLHQHRFLAWKAKTQTLEMECYLPVFLSSPQTEVQYILRILSDRFVGIESFYHITYTPPLEQTTTEERFTKRLQLHPQPLTSLENATYESLYPFISFNPIQTQTFHELYHTDDNVLLGAPSGSGKTVCAELAMLRLWTQLEGANTRGVSFHELPVRRALIVYIAPKVALARKMGTKWKQQFGRKSFVRKNIVEVTDETVVKIDDMIEKADIIVTTPVKWDEVTRMKAIGRTVMAHMALVIIDEVHLVSEAPHGAVLEVLLSRLRRFQSAHRSMRIIALATTLANASDVGRWLGAITTSDLDSGHVYNFRASERPVPVQVIIQGFPERQYVARMAAMNKPTYMAIQAHSIDKPVVIFVSSKAQTKLTALDLIQFCVASNERDESKRFLRMDEAVMSTLIQSTQIKDETLKHTLAFGIGLFHAGLTRREREVVEKLYTDQLIQVIIATSSTAWGWTLPTHLVVIKGTEYFDNGQYRSYPLSDLLHMIGRAGQFHVDDTCVACVFVEEGTKNRMQRFLEEPYAVESCLASQELTNHVNAEIAAERIGSMKECLEYLTWTLFFQRVMSNPRVYDTEEGSPRTLKSCKDDVRGTFLYRLIQSTMDALVSHQCVVLKPSQCFEPTFAGKVAATLYVDVRTVSKLLTAFQTCTSTESFQSNTLLLLCILCESSEELESVPLRHYEVMNHIVLDLCAIVNYSPIEHLYVKNGKRCKALLETHGSQVKAMLVLQLHLMGKRLPSSDFVTDLRMVLDHVPQLVQAAIRICAHLQLTSLVRAGIGLARAIAQASWPEEDTNGLKQLPHVAMAVETELRLEWHVSSLMAMQALVGEKTTKKKLMDWFRTRHGWTHFQIQELVRRVESIPRLEVKVMVHQSDVKVVLTTLNDQGTQMVAVTSRFQKPQPYGYYVLLTIDEGDKEELVQLAHVAWQPTMLVTLSRVESGVKYNVHVLSDTIAGIDTLHVIRG</sequence>
<evidence type="ECO:0000313" key="8">
    <source>
        <dbReference type="Proteomes" id="UP000294530"/>
    </source>
</evidence>
<dbReference type="GO" id="GO:0004386">
    <property type="term" value="F:helicase activity"/>
    <property type="evidence" value="ECO:0007669"/>
    <property type="project" value="UniProtKB-KW"/>
</dbReference>
<dbReference type="PIRSF" id="PIRSF039073">
    <property type="entry name" value="BRR2"/>
    <property type="match status" value="1"/>
</dbReference>
<dbReference type="KEGG" id="blac:94353361"/>
<keyword evidence="2" id="KW-0378">Hydrolase</keyword>
<dbReference type="CDD" id="cd18795">
    <property type="entry name" value="SF2_C_Ski2"/>
    <property type="match status" value="2"/>
</dbReference>
<evidence type="ECO:0000256" key="2">
    <source>
        <dbReference type="ARBA" id="ARBA00022801"/>
    </source>
</evidence>
<feature type="domain" description="Helicase C-terminal" evidence="6">
    <location>
        <begin position="624"/>
        <end position="827"/>
    </location>
</feature>
<dbReference type="Proteomes" id="UP000294530">
    <property type="component" value="Unassembled WGS sequence"/>
</dbReference>
<feature type="domain" description="Helicase ATP-binding" evidence="5">
    <location>
        <begin position="341"/>
        <end position="537"/>
    </location>
</feature>
<dbReference type="GeneID" id="94353361"/>
<feature type="domain" description="Helicase C-terminal" evidence="6">
    <location>
        <begin position="1540"/>
        <end position="1718"/>
    </location>
</feature>
<keyword evidence="8" id="KW-1185">Reference proteome</keyword>
<keyword evidence="4" id="KW-0067">ATP-binding</keyword>
<dbReference type="FunFam" id="1.10.3380.10:FF:000001">
    <property type="entry name" value="U5 small nuclear ribonucleoprotein helicase"/>
    <property type="match status" value="1"/>
</dbReference>
<dbReference type="InterPro" id="IPR014001">
    <property type="entry name" value="Helicase_ATP-bd"/>
</dbReference>
<protein>
    <recommendedName>
        <fullName evidence="9">Activating signal cointegrator 1 complex subunit 3</fullName>
    </recommendedName>
</protein>
<accession>A0A976FG67</accession>
<dbReference type="SMART" id="SM00382">
    <property type="entry name" value="AAA"/>
    <property type="match status" value="2"/>
</dbReference>
<dbReference type="GO" id="GO:0016787">
    <property type="term" value="F:hydrolase activity"/>
    <property type="evidence" value="ECO:0007669"/>
    <property type="project" value="UniProtKB-KW"/>
</dbReference>
<dbReference type="SUPFAM" id="SSF52540">
    <property type="entry name" value="P-loop containing nucleoside triphosphate hydrolases"/>
    <property type="match status" value="3"/>
</dbReference>
<dbReference type="SMART" id="SM00490">
    <property type="entry name" value="HELICc"/>
    <property type="match status" value="2"/>
</dbReference>
<dbReference type="Gene3D" id="1.10.3380.10">
    <property type="entry name" value="Sec63 N-terminal domain-like domain"/>
    <property type="match status" value="2"/>
</dbReference>
<dbReference type="InterPro" id="IPR035892">
    <property type="entry name" value="C2_domain_sf"/>
</dbReference>
<organism evidence="7 8">
    <name type="scientific">Bremia lactucae</name>
    <name type="common">Lettuce downy mildew</name>
    <dbReference type="NCBI Taxonomy" id="4779"/>
    <lineage>
        <taxon>Eukaryota</taxon>
        <taxon>Sar</taxon>
        <taxon>Stramenopiles</taxon>
        <taxon>Oomycota</taxon>
        <taxon>Peronosporomycetes</taxon>
        <taxon>Peronosporales</taxon>
        <taxon>Peronosporaceae</taxon>
        <taxon>Bremia</taxon>
    </lineage>
</organism>
<dbReference type="InterPro" id="IPR004179">
    <property type="entry name" value="Sec63-dom"/>
</dbReference>
<dbReference type="Gene3D" id="3.40.50.300">
    <property type="entry name" value="P-loop containing nucleotide triphosphate hydrolases"/>
    <property type="match status" value="4"/>
</dbReference>
<dbReference type="InterPro" id="IPR027417">
    <property type="entry name" value="P-loop_NTPase"/>
</dbReference>